<feature type="region of interest" description="Disordered" evidence="1">
    <location>
        <begin position="94"/>
        <end position="114"/>
    </location>
</feature>
<protein>
    <submittedName>
        <fullName evidence="2">Uncharacterized protein</fullName>
    </submittedName>
</protein>
<accession>A0AAU7QCI6</accession>
<gene>
    <name evidence="2" type="ORF">ABK905_06000</name>
</gene>
<sequence length="153" mass="15967">MNSTLSLHAATGNINEYKVEIKSGGNLSNAKYYNRANEHYQLTRVSNGASQLLSSAMPPGQAGSSGQARPGTMPGNPTVCAAMAAQLARKRHGIEGANTDSSTKHANAQSPVGNAACGHHSGAYTSVSAALATLTSHKRLYNAEKKENVFEPL</sequence>
<dbReference type="AlphaFoldDB" id="A0AAU7QCI6"/>
<reference evidence="2" key="1">
    <citation type="submission" date="2024-06" db="EMBL/GenBank/DDBJ databases">
        <authorList>
            <person name="Coelho C."/>
            <person name="Bento M."/>
            <person name="Garcia E."/>
            <person name="Camelo A."/>
            <person name="Brandao I."/>
            <person name="Espirito Santo C."/>
            <person name="Trovao J."/>
            <person name="Verissimo A."/>
            <person name="Costa J."/>
            <person name="Tiago I."/>
        </authorList>
    </citation>
    <scope>NUCLEOTIDE SEQUENCE</scope>
    <source>
        <strain evidence="2">KWT182</strain>
    </source>
</reference>
<feature type="compositionally biased region" description="Polar residues" evidence="1">
    <location>
        <begin position="98"/>
        <end position="112"/>
    </location>
</feature>
<organism evidence="2">
    <name type="scientific">Acerihabitans sp. KWT182</name>
    <dbReference type="NCBI Taxonomy" id="3157919"/>
    <lineage>
        <taxon>Bacteria</taxon>
        <taxon>Pseudomonadati</taxon>
        <taxon>Pseudomonadota</taxon>
        <taxon>Gammaproteobacteria</taxon>
        <taxon>Enterobacterales</taxon>
        <taxon>Pectobacteriaceae</taxon>
        <taxon>Acerihabitans</taxon>
    </lineage>
</organism>
<feature type="region of interest" description="Disordered" evidence="1">
    <location>
        <begin position="56"/>
        <end position="78"/>
    </location>
</feature>
<name>A0AAU7QCI6_9GAMM</name>
<evidence type="ECO:0000256" key="1">
    <source>
        <dbReference type="SAM" id="MobiDB-lite"/>
    </source>
</evidence>
<proteinExistence type="predicted"/>
<evidence type="ECO:0000313" key="2">
    <source>
        <dbReference type="EMBL" id="XBS70690.1"/>
    </source>
</evidence>
<dbReference type="EMBL" id="CP157947">
    <property type="protein sequence ID" value="XBS70690.1"/>
    <property type="molecule type" value="Genomic_DNA"/>
</dbReference>